<reference evidence="2" key="1">
    <citation type="submission" date="2018-11" db="EMBL/GenBank/DDBJ databases">
        <authorList>
            <consortium name="Genoscope - CEA"/>
            <person name="William W."/>
        </authorList>
    </citation>
    <scope>NUCLEOTIDE SEQUENCE</scope>
</reference>
<evidence type="ECO:0000313" key="2">
    <source>
        <dbReference type="EMBL" id="VDC75770.1"/>
    </source>
</evidence>
<dbReference type="Gramene" id="A01p24210.2_BraZ1">
    <property type="protein sequence ID" value="A01p24210.2_BraZ1.CDS.1"/>
    <property type="gene ID" value="A01g24210.2_BraZ1"/>
</dbReference>
<evidence type="ECO:0000313" key="1">
    <source>
        <dbReference type="EMBL" id="CAG7888345.1"/>
    </source>
</evidence>
<sequence>MAWKRSTVVFYYSSNDRFTTTDRSLGQEHRIKRLGLHNWIDWTSSLSTEPLLYNFELSAHWIPVL</sequence>
<dbReference type="EMBL" id="LS974617">
    <property type="protein sequence ID" value="CAG7888345.1"/>
    <property type="molecule type" value="Genomic_DNA"/>
</dbReference>
<gene>
    <name evidence="2" type="ORF">BRAA01T02272Z</name>
    <name evidence="1" type="ORF">BRAPAZ1V2_A01P24210.2</name>
</gene>
<dbReference type="AlphaFoldDB" id="A0A3P5ZTQ6"/>
<dbReference type="EMBL" id="LR031571">
    <property type="protein sequence ID" value="VDC75770.1"/>
    <property type="molecule type" value="Genomic_DNA"/>
</dbReference>
<organism evidence="2">
    <name type="scientific">Brassica campestris</name>
    <name type="common">Field mustard</name>
    <dbReference type="NCBI Taxonomy" id="3711"/>
    <lineage>
        <taxon>Eukaryota</taxon>
        <taxon>Viridiplantae</taxon>
        <taxon>Streptophyta</taxon>
        <taxon>Embryophyta</taxon>
        <taxon>Tracheophyta</taxon>
        <taxon>Spermatophyta</taxon>
        <taxon>Magnoliopsida</taxon>
        <taxon>eudicotyledons</taxon>
        <taxon>Gunneridae</taxon>
        <taxon>Pentapetalae</taxon>
        <taxon>rosids</taxon>
        <taxon>malvids</taxon>
        <taxon>Brassicales</taxon>
        <taxon>Brassicaceae</taxon>
        <taxon>Brassiceae</taxon>
        <taxon>Brassica</taxon>
    </lineage>
</organism>
<protein>
    <submittedName>
        <fullName evidence="1">Uncharacterized protein</fullName>
    </submittedName>
</protein>
<dbReference type="Proteomes" id="UP000694005">
    <property type="component" value="Chromosome A01"/>
</dbReference>
<proteinExistence type="predicted"/>
<name>A0A3P5ZTQ6_BRACM</name>
<accession>A0A3P5ZTQ6</accession>